<organism evidence="1 2">
    <name type="scientific">Dehalococcoides mccartyi</name>
    <dbReference type="NCBI Taxonomy" id="61435"/>
    <lineage>
        <taxon>Bacteria</taxon>
        <taxon>Bacillati</taxon>
        <taxon>Chloroflexota</taxon>
        <taxon>Dehalococcoidia</taxon>
        <taxon>Dehalococcoidales</taxon>
        <taxon>Dehalococcoidaceae</taxon>
        <taxon>Dehalococcoides</taxon>
    </lineage>
</organism>
<dbReference type="Proteomes" id="UP000076394">
    <property type="component" value="Chromosome"/>
</dbReference>
<accession>A0A142VAH5</accession>
<protein>
    <submittedName>
        <fullName evidence="1">Uncharacterized protein</fullName>
    </submittedName>
</protein>
<reference evidence="1 2" key="1">
    <citation type="submission" date="2015-03" db="EMBL/GenBank/DDBJ databases">
        <title>Genomic characterization of Dehalococcoides mccartyi strain 11a5, an unusal plasmid-containing chloroethene dechlorinator.</title>
        <authorList>
            <person name="Zhao S."/>
            <person name="Ding C."/>
            <person name="He J."/>
        </authorList>
    </citation>
    <scope>NUCLEOTIDE SEQUENCE [LARGE SCALE GENOMIC DNA]</scope>
    <source>
        <strain evidence="1 2">11a5</strain>
    </source>
</reference>
<dbReference type="RefSeq" id="WP_015407784.1">
    <property type="nucleotide sequence ID" value="NZ_CP011127.1"/>
</dbReference>
<proteinExistence type="predicted"/>
<evidence type="ECO:0000313" key="2">
    <source>
        <dbReference type="Proteomes" id="UP000076394"/>
    </source>
</evidence>
<name>A0A142VAH5_9CHLR</name>
<dbReference type="EMBL" id="CP011127">
    <property type="protein sequence ID" value="AMU86659.1"/>
    <property type="molecule type" value="Genomic_DNA"/>
</dbReference>
<evidence type="ECO:0000313" key="1">
    <source>
        <dbReference type="EMBL" id="AMU86659.1"/>
    </source>
</evidence>
<dbReference type="PATRIC" id="fig|61435.8.peg.831"/>
<dbReference type="AlphaFoldDB" id="A0A142VAH5"/>
<sequence>MKWINKHFIAILALALLIIFISPECVITRISAASTFVLVIVTAYYVQHSGRQTNMAEQANLLAIKPKVIVIDPVVANTWPATDRYPFQITVKLENRGNGIARLNRFNLRNEEVSYDITYKPLYLIQGQRDRVVFDMVQTNGLLSDLRQAKDISLAVYYTDELNNPYKSEATISIYFSVVGANNPHSLVLKEIVSIGEVVKKNG</sequence>
<gene>
    <name evidence="1" type="ORF">Dm11a5_0833</name>
</gene>